<dbReference type="InterPro" id="IPR044730">
    <property type="entry name" value="RNase_H-like_dom_plant"/>
</dbReference>
<organism evidence="2 3">
    <name type="scientific">Gossypium klotzschianum</name>
    <dbReference type="NCBI Taxonomy" id="34286"/>
    <lineage>
        <taxon>Eukaryota</taxon>
        <taxon>Viridiplantae</taxon>
        <taxon>Streptophyta</taxon>
        <taxon>Embryophyta</taxon>
        <taxon>Tracheophyta</taxon>
        <taxon>Spermatophyta</taxon>
        <taxon>Magnoliopsida</taxon>
        <taxon>eudicotyledons</taxon>
        <taxon>Gunneridae</taxon>
        <taxon>Pentapetalae</taxon>
        <taxon>rosids</taxon>
        <taxon>malvids</taxon>
        <taxon>Malvales</taxon>
        <taxon>Malvaceae</taxon>
        <taxon>Malvoideae</taxon>
        <taxon>Gossypium</taxon>
    </lineage>
</organism>
<evidence type="ECO:0000313" key="2">
    <source>
        <dbReference type="EMBL" id="MBA0645363.1"/>
    </source>
</evidence>
<dbReference type="EMBL" id="JABFAB010000004">
    <property type="protein sequence ID" value="MBA0645363.1"/>
    <property type="molecule type" value="Genomic_DNA"/>
</dbReference>
<dbReference type="Proteomes" id="UP000593573">
    <property type="component" value="Unassembled WGS sequence"/>
</dbReference>
<accession>A0A7J8U4P6</accession>
<dbReference type="InterPro" id="IPR036397">
    <property type="entry name" value="RNaseH_sf"/>
</dbReference>
<sequence length="231" mass="26607">MWGLRHSEIANSEQIISYEVRGSVGLVMACLGTPVRDCGTYFGLYTSFTEFESDEMTWKVRTSQQVWIFFWLLARGKLLTNEERSKRGGVVKGPNRGWMGGFEMKIGLSDIFQVEARALLGGLKFVWAQGYRQVEIESDNILLIIVIQNGLAVSSKYCEVHQVYEWCFKVWDITFHQILKDSNRVVGRITKEARGEMEQLITHVDPSKHIRSLLEDKIHHAMHILMAEDQH</sequence>
<reference evidence="2 3" key="1">
    <citation type="journal article" date="2019" name="Genome Biol. Evol.">
        <title>Insights into the evolution of the New World diploid cottons (Gossypium, subgenus Houzingenia) based on genome sequencing.</title>
        <authorList>
            <person name="Grover C.E."/>
            <person name="Arick M.A. 2nd"/>
            <person name="Thrash A."/>
            <person name="Conover J.L."/>
            <person name="Sanders W.S."/>
            <person name="Peterson D.G."/>
            <person name="Frelichowski J.E."/>
            <person name="Scheffler J.A."/>
            <person name="Scheffler B.E."/>
            <person name="Wendel J.F."/>
        </authorList>
    </citation>
    <scope>NUCLEOTIDE SEQUENCE [LARGE SCALE GENOMIC DNA]</scope>
    <source>
        <strain evidence="2">57</strain>
        <tissue evidence="2">Leaf</tissue>
    </source>
</reference>
<dbReference type="GO" id="GO:0003676">
    <property type="term" value="F:nucleic acid binding"/>
    <property type="evidence" value="ECO:0007669"/>
    <property type="project" value="InterPro"/>
</dbReference>
<name>A0A7J8U4P6_9ROSI</name>
<dbReference type="InterPro" id="IPR002156">
    <property type="entry name" value="RNaseH_domain"/>
</dbReference>
<dbReference type="OrthoDB" id="988682at2759"/>
<dbReference type="CDD" id="cd06222">
    <property type="entry name" value="RNase_H_like"/>
    <property type="match status" value="1"/>
</dbReference>
<dbReference type="Pfam" id="PF13456">
    <property type="entry name" value="RVT_3"/>
    <property type="match status" value="1"/>
</dbReference>
<gene>
    <name evidence="2" type="ORF">Goklo_013477</name>
</gene>
<dbReference type="GO" id="GO:0004523">
    <property type="term" value="F:RNA-DNA hybrid ribonuclease activity"/>
    <property type="evidence" value="ECO:0007669"/>
    <property type="project" value="InterPro"/>
</dbReference>
<dbReference type="AlphaFoldDB" id="A0A7J8U4P6"/>
<keyword evidence="3" id="KW-1185">Reference proteome</keyword>
<dbReference type="PANTHER" id="PTHR47723">
    <property type="entry name" value="OS05G0353850 PROTEIN"/>
    <property type="match status" value="1"/>
</dbReference>
<evidence type="ECO:0000313" key="3">
    <source>
        <dbReference type="Proteomes" id="UP000593573"/>
    </source>
</evidence>
<dbReference type="PANTHER" id="PTHR47723:SF24">
    <property type="entry name" value="RNASE H TYPE-1 DOMAIN-CONTAINING PROTEIN"/>
    <property type="match status" value="1"/>
</dbReference>
<evidence type="ECO:0000259" key="1">
    <source>
        <dbReference type="Pfam" id="PF13456"/>
    </source>
</evidence>
<proteinExistence type="predicted"/>
<dbReference type="InterPro" id="IPR053151">
    <property type="entry name" value="RNase_H-like"/>
</dbReference>
<dbReference type="Gene3D" id="3.30.420.10">
    <property type="entry name" value="Ribonuclease H-like superfamily/Ribonuclease H"/>
    <property type="match status" value="1"/>
</dbReference>
<comment type="caution">
    <text evidence="2">The sequence shown here is derived from an EMBL/GenBank/DDBJ whole genome shotgun (WGS) entry which is preliminary data.</text>
</comment>
<protein>
    <recommendedName>
        <fullName evidence="1">RNase H type-1 domain-containing protein</fullName>
    </recommendedName>
</protein>
<feature type="domain" description="RNase H type-1" evidence="1">
    <location>
        <begin position="76"/>
        <end position="190"/>
    </location>
</feature>